<evidence type="ECO:0000259" key="6">
    <source>
        <dbReference type="PROSITE" id="PS51845"/>
    </source>
</evidence>
<reference evidence="7 8" key="1">
    <citation type="journal article" date="2024" name="Nat. Commun.">
        <title>Phylogenomics reveals the evolutionary origins of lichenization in chlorophyte algae.</title>
        <authorList>
            <person name="Puginier C."/>
            <person name="Libourel C."/>
            <person name="Otte J."/>
            <person name="Skaloud P."/>
            <person name="Haon M."/>
            <person name="Grisel S."/>
            <person name="Petersen M."/>
            <person name="Berrin J.G."/>
            <person name="Delaux P.M."/>
            <person name="Dal Grande F."/>
            <person name="Keller J."/>
        </authorList>
    </citation>
    <scope>NUCLEOTIDE SEQUENCE [LARGE SCALE GENOMIC DNA]</scope>
    <source>
        <strain evidence="7 8">SAG 2145</strain>
    </source>
</reference>
<dbReference type="Pfam" id="PF00233">
    <property type="entry name" value="PDEase_I"/>
    <property type="match status" value="1"/>
</dbReference>
<dbReference type="InterPro" id="IPR003607">
    <property type="entry name" value="HD/PDEase_dom"/>
</dbReference>
<sequence>MTAAESVLSDAHTWSFDAFALDEATDGHPLSILGFHLIKQAGFISLFELNEQRLVNFLRQIEHRYQDNPYHNRAHAADVLQSTHAILYGSKVLHENFVEDREVLACYLAAMVHDAEHPGVTNDFLVKTSHHLALRYNDRSPLENHHLYLCFRTIHQDKCNFFSGSSQEHELLPWLRKIVIEMVLATDMKQHFHLVSRFRQLILHRALSDVDDTDGEEKSDSVAAVSKSLTGSASWTQLRDLAQALDNREQGNTHIRVDTNLDESEKVLMFQMVMKCADIGHLTQPRDIHRAWVSSLEEEFFRQGDLEKGNDLPASPLMDRSKSGITQTQASQSVAFFQLIALPMYITFQLAFPACRPMVDTLMANYNDWVDQENSYKQQEQQLQQQQASIQSKA</sequence>
<dbReference type="SUPFAM" id="SSF109604">
    <property type="entry name" value="HD-domain/PDEase-like"/>
    <property type="match status" value="1"/>
</dbReference>
<dbReference type="GO" id="GO:0004114">
    <property type="term" value="F:3',5'-cyclic-nucleotide phosphodiesterase activity"/>
    <property type="evidence" value="ECO:0007669"/>
    <property type="project" value="InterPro"/>
</dbReference>
<dbReference type="GO" id="GO:0046872">
    <property type="term" value="F:metal ion binding"/>
    <property type="evidence" value="ECO:0007669"/>
    <property type="project" value="UniProtKB-KW"/>
</dbReference>
<accession>A0AAW1QTY3</accession>
<evidence type="ECO:0000256" key="1">
    <source>
        <dbReference type="ARBA" id="ARBA00022723"/>
    </source>
</evidence>
<gene>
    <name evidence="7" type="ORF">WJX74_007171</name>
</gene>
<feature type="binding site" evidence="5">
    <location>
        <position position="114"/>
    </location>
    <ligand>
        <name>Zn(2+)</name>
        <dbReference type="ChEBI" id="CHEBI:29105"/>
        <label>2</label>
    </ligand>
</feature>
<dbReference type="GO" id="GO:0007165">
    <property type="term" value="P:signal transduction"/>
    <property type="evidence" value="ECO:0007669"/>
    <property type="project" value="InterPro"/>
</dbReference>
<feature type="binding site" evidence="4">
    <location>
        <position position="329"/>
    </location>
    <ligand>
        <name>AMP</name>
        <dbReference type="ChEBI" id="CHEBI:456215"/>
    </ligand>
</feature>
<feature type="binding site" evidence="5">
    <location>
        <position position="278"/>
    </location>
    <ligand>
        <name>Zn(2+)</name>
        <dbReference type="ChEBI" id="CHEBI:29105"/>
        <label>1</label>
    </ligand>
</feature>
<evidence type="ECO:0000256" key="5">
    <source>
        <dbReference type="PIRSR" id="PIRSR623088-3"/>
    </source>
</evidence>
<dbReference type="PRINTS" id="PR00387">
    <property type="entry name" value="PDIESTERASE1"/>
</dbReference>
<feature type="binding site" evidence="4">
    <location>
        <position position="114"/>
    </location>
    <ligand>
        <name>AMP</name>
        <dbReference type="ChEBI" id="CHEBI:456215"/>
    </ligand>
</feature>
<feature type="binding site" evidence="5">
    <location>
        <position position="75"/>
    </location>
    <ligand>
        <name>Zn(2+)</name>
        <dbReference type="ChEBI" id="CHEBI:29105"/>
        <label>1</label>
    </ligand>
</feature>
<feature type="binding site" evidence="4">
    <location>
        <position position="278"/>
    </location>
    <ligand>
        <name>AMP</name>
        <dbReference type="ChEBI" id="CHEBI:456215"/>
    </ligand>
</feature>
<dbReference type="PROSITE" id="PS51845">
    <property type="entry name" value="PDEASE_I_2"/>
    <property type="match status" value="1"/>
</dbReference>
<keyword evidence="8" id="KW-1185">Reference proteome</keyword>
<protein>
    <recommendedName>
        <fullName evidence="6">PDEase domain-containing protein</fullName>
    </recommendedName>
</protein>
<feature type="domain" description="PDEase" evidence="6">
    <location>
        <begin position="1"/>
        <end position="376"/>
    </location>
</feature>
<dbReference type="AlphaFoldDB" id="A0AAW1QTY3"/>
<comment type="caution">
    <text evidence="7">The sequence shown here is derived from an EMBL/GenBank/DDBJ whole genome shotgun (WGS) entry which is preliminary data.</text>
</comment>
<feature type="active site" description="Proton donor" evidence="3">
    <location>
        <position position="71"/>
    </location>
</feature>
<organism evidence="7 8">
    <name type="scientific">Apatococcus lobatus</name>
    <dbReference type="NCBI Taxonomy" id="904363"/>
    <lineage>
        <taxon>Eukaryota</taxon>
        <taxon>Viridiplantae</taxon>
        <taxon>Chlorophyta</taxon>
        <taxon>core chlorophytes</taxon>
        <taxon>Trebouxiophyceae</taxon>
        <taxon>Chlorellales</taxon>
        <taxon>Chlorellaceae</taxon>
        <taxon>Apatococcus</taxon>
    </lineage>
</organism>
<dbReference type="InterPro" id="IPR036971">
    <property type="entry name" value="PDEase_catalytic_dom_sf"/>
</dbReference>
<evidence type="ECO:0000256" key="3">
    <source>
        <dbReference type="PIRSR" id="PIRSR623088-1"/>
    </source>
</evidence>
<dbReference type="InterPro" id="IPR002073">
    <property type="entry name" value="PDEase_catalytic_dom"/>
</dbReference>
<dbReference type="PANTHER" id="PTHR11347">
    <property type="entry name" value="CYCLIC NUCLEOTIDE PHOSPHODIESTERASE"/>
    <property type="match status" value="1"/>
</dbReference>
<keyword evidence="2" id="KW-0378">Hydrolase</keyword>
<dbReference type="EMBL" id="JALJOS010000027">
    <property type="protein sequence ID" value="KAK9824924.1"/>
    <property type="molecule type" value="Genomic_DNA"/>
</dbReference>
<dbReference type="CDD" id="cd00077">
    <property type="entry name" value="HDc"/>
    <property type="match status" value="1"/>
</dbReference>
<keyword evidence="1 5" id="KW-0479">Metal-binding</keyword>
<dbReference type="Proteomes" id="UP001438707">
    <property type="component" value="Unassembled WGS sequence"/>
</dbReference>
<proteinExistence type="predicted"/>
<dbReference type="Gene3D" id="1.10.1300.10">
    <property type="entry name" value="3'5'-cyclic nucleotide phosphodiesterase, catalytic domain"/>
    <property type="match status" value="1"/>
</dbReference>
<dbReference type="SMART" id="SM00471">
    <property type="entry name" value="HDc"/>
    <property type="match status" value="1"/>
</dbReference>
<feature type="binding site" evidence="4">
    <location>
        <begin position="71"/>
        <end position="75"/>
    </location>
    <ligand>
        <name>AMP</name>
        <dbReference type="ChEBI" id="CHEBI:456215"/>
    </ligand>
</feature>
<feature type="binding site" evidence="5">
    <location>
        <position position="113"/>
    </location>
    <ligand>
        <name>Zn(2+)</name>
        <dbReference type="ChEBI" id="CHEBI:29105"/>
        <label>1</label>
    </ligand>
</feature>
<evidence type="ECO:0000313" key="7">
    <source>
        <dbReference type="EMBL" id="KAK9824924.1"/>
    </source>
</evidence>
<name>A0AAW1QTY3_9CHLO</name>
<dbReference type="InterPro" id="IPR023088">
    <property type="entry name" value="PDEase"/>
</dbReference>
<evidence type="ECO:0000313" key="8">
    <source>
        <dbReference type="Proteomes" id="UP001438707"/>
    </source>
</evidence>
<evidence type="ECO:0000256" key="4">
    <source>
        <dbReference type="PIRSR" id="PIRSR623088-2"/>
    </source>
</evidence>
<feature type="binding site" evidence="5">
    <location>
        <position position="114"/>
    </location>
    <ligand>
        <name>Zn(2+)</name>
        <dbReference type="ChEBI" id="CHEBI:29105"/>
        <label>1</label>
    </ligand>
</feature>
<evidence type="ECO:0000256" key="2">
    <source>
        <dbReference type="ARBA" id="ARBA00022801"/>
    </source>
</evidence>